<dbReference type="PROSITE" id="PS50965">
    <property type="entry name" value="NERD"/>
    <property type="match status" value="1"/>
</dbReference>
<accession>A0ABW0LIP4</accession>
<evidence type="ECO:0000313" key="2">
    <source>
        <dbReference type="EMBL" id="MFC5465639.1"/>
    </source>
</evidence>
<dbReference type="Proteomes" id="UP001596147">
    <property type="component" value="Unassembled WGS sequence"/>
</dbReference>
<comment type="caution">
    <text evidence="2">The sequence shown here is derived from an EMBL/GenBank/DDBJ whole genome shotgun (WGS) entry which is preliminary data.</text>
</comment>
<keyword evidence="3" id="KW-1185">Reference proteome</keyword>
<sequence length="333" mass="39406">MIYIIIKHRKKPKRISILEAVLQYIPPNHPRRNDVEKDLAIRRAGVYGEQSVDYYLKQLNFEKHVIVQDLRLQIAPGIYTQMDNLLFSPRYFFNYDSKHIAGDIKLDEYQMTRELDGYVETFANPIVQVENQQHHLEQIIAKHTKKHLPGTSFVVFTHPKSIIHIDQQYPLARQKVIRPQQIRHRSISFMKKNPNNVLDDRQFNDLLQFLIKNNIPEDPDILSEYQIPIQDILTGMYCENCKRLSIERRNRSWICSICHNKSKDAHIKALMAYYLLFGPKITNRGCRYFLNLSSVSIASKLLRSLNLKYEGSYRNRTYILDYEGLEKLLEVRK</sequence>
<dbReference type="EMBL" id="JBHSMC010000015">
    <property type="protein sequence ID" value="MFC5465639.1"/>
    <property type="molecule type" value="Genomic_DNA"/>
</dbReference>
<feature type="domain" description="NERD" evidence="1">
    <location>
        <begin position="44"/>
        <end position="163"/>
    </location>
</feature>
<protein>
    <submittedName>
        <fullName evidence="2">Nuclease-related domain-containing protein</fullName>
    </submittedName>
</protein>
<dbReference type="Pfam" id="PF08378">
    <property type="entry name" value="NERD"/>
    <property type="match status" value="1"/>
</dbReference>
<evidence type="ECO:0000313" key="3">
    <source>
        <dbReference type="Proteomes" id="UP001596147"/>
    </source>
</evidence>
<gene>
    <name evidence="2" type="ORF">ACFPM4_12880</name>
</gene>
<dbReference type="RefSeq" id="WP_382352391.1">
    <property type="nucleotide sequence ID" value="NZ_JBHSMC010000015.1"/>
</dbReference>
<organism evidence="2 3">
    <name type="scientific">Lederbergia graminis</name>
    <dbReference type="NCBI Taxonomy" id="735518"/>
    <lineage>
        <taxon>Bacteria</taxon>
        <taxon>Bacillati</taxon>
        <taxon>Bacillota</taxon>
        <taxon>Bacilli</taxon>
        <taxon>Bacillales</taxon>
        <taxon>Bacillaceae</taxon>
        <taxon>Lederbergia</taxon>
    </lineage>
</organism>
<reference evidence="3" key="1">
    <citation type="journal article" date="2019" name="Int. J. Syst. Evol. Microbiol.">
        <title>The Global Catalogue of Microorganisms (GCM) 10K type strain sequencing project: providing services to taxonomists for standard genome sequencing and annotation.</title>
        <authorList>
            <consortium name="The Broad Institute Genomics Platform"/>
            <consortium name="The Broad Institute Genome Sequencing Center for Infectious Disease"/>
            <person name="Wu L."/>
            <person name="Ma J."/>
        </authorList>
    </citation>
    <scope>NUCLEOTIDE SEQUENCE [LARGE SCALE GENOMIC DNA]</scope>
    <source>
        <strain evidence="3">CGMCC 1.12237</strain>
    </source>
</reference>
<proteinExistence type="predicted"/>
<dbReference type="InterPro" id="IPR011528">
    <property type="entry name" value="NERD"/>
</dbReference>
<name>A0ABW0LIP4_9BACI</name>
<evidence type="ECO:0000259" key="1">
    <source>
        <dbReference type="PROSITE" id="PS50965"/>
    </source>
</evidence>